<keyword evidence="1" id="KW-0812">Transmembrane</keyword>
<organism evidence="2 3">
    <name type="scientific">Lapidilactobacillus gannanensis</name>
    <dbReference type="NCBI Taxonomy" id="2486002"/>
    <lineage>
        <taxon>Bacteria</taxon>
        <taxon>Bacillati</taxon>
        <taxon>Bacillota</taxon>
        <taxon>Bacilli</taxon>
        <taxon>Lactobacillales</taxon>
        <taxon>Lactobacillaceae</taxon>
        <taxon>Lapidilactobacillus</taxon>
    </lineage>
</organism>
<evidence type="ECO:0000313" key="2">
    <source>
        <dbReference type="EMBL" id="MFD1411381.1"/>
    </source>
</evidence>
<keyword evidence="1" id="KW-1133">Transmembrane helix</keyword>
<accession>A0ABW4BNN4</accession>
<name>A0ABW4BNN4_9LACO</name>
<proteinExistence type="predicted"/>
<sequence length="67" mass="7258">MAGVVVSLDIIVGASALTISLVFEIFREKLKSMAVAFHNQQARNGVKTSSVLPPPKILHLMLLISKK</sequence>
<protein>
    <submittedName>
        <fullName evidence="2">Uncharacterized protein</fullName>
    </submittedName>
</protein>
<keyword evidence="3" id="KW-1185">Reference proteome</keyword>
<dbReference type="RefSeq" id="WP_164509306.1">
    <property type="nucleotide sequence ID" value="NZ_JBHTOH010000067.1"/>
</dbReference>
<evidence type="ECO:0000313" key="3">
    <source>
        <dbReference type="Proteomes" id="UP001597191"/>
    </source>
</evidence>
<dbReference type="Proteomes" id="UP001597191">
    <property type="component" value="Unassembled WGS sequence"/>
</dbReference>
<evidence type="ECO:0000256" key="1">
    <source>
        <dbReference type="SAM" id="Phobius"/>
    </source>
</evidence>
<keyword evidence="1" id="KW-0472">Membrane</keyword>
<reference evidence="3" key="1">
    <citation type="journal article" date="2019" name="Int. J. Syst. Evol. Microbiol.">
        <title>The Global Catalogue of Microorganisms (GCM) 10K type strain sequencing project: providing services to taxonomists for standard genome sequencing and annotation.</title>
        <authorList>
            <consortium name="The Broad Institute Genomics Platform"/>
            <consortium name="The Broad Institute Genome Sequencing Center for Infectious Disease"/>
            <person name="Wu L."/>
            <person name="Ma J."/>
        </authorList>
    </citation>
    <scope>NUCLEOTIDE SEQUENCE [LARGE SCALE GENOMIC DNA]</scope>
    <source>
        <strain evidence="3">CCM 8937</strain>
    </source>
</reference>
<comment type="caution">
    <text evidence="2">The sequence shown here is derived from an EMBL/GenBank/DDBJ whole genome shotgun (WGS) entry which is preliminary data.</text>
</comment>
<dbReference type="EMBL" id="JBHTOH010000067">
    <property type="protein sequence ID" value="MFD1411381.1"/>
    <property type="molecule type" value="Genomic_DNA"/>
</dbReference>
<gene>
    <name evidence="2" type="ORF">ACFQ4R_07260</name>
</gene>
<feature type="transmembrane region" description="Helical" evidence="1">
    <location>
        <begin position="6"/>
        <end position="26"/>
    </location>
</feature>